<dbReference type="Pfam" id="PF03140">
    <property type="entry name" value="DUF247"/>
    <property type="match status" value="1"/>
</dbReference>
<dbReference type="Pfam" id="PF04782">
    <property type="entry name" value="DUF632"/>
    <property type="match status" value="1"/>
</dbReference>
<dbReference type="InterPro" id="IPR004158">
    <property type="entry name" value="DUF247_pln"/>
</dbReference>
<dbReference type="Gene3D" id="1.25.40.340">
    <property type="match status" value="2"/>
</dbReference>
<organism evidence="2 3">
    <name type="scientific">Dioscorea zingiberensis</name>
    <dbReference type="NCBI Taxonomy" id="325984"/>
    <lineage>
        <taxon>Eukaryota</taxon>
        <taxon>Viridiplantae</taxon>
        <taxon>Streptophyta</taxon>
        <taxon>Embryophyta</taxon>
        <taxon>Tracheophyta</taxon>
        <taxon>Spermatophyta</taxon>
        <taxon>Magnoliopsida</taxon>
        <taxon>Liliopsida</taxon>
        <taxon>Dioscoreales</taxon>
        <taxon>Dioscoreaceae</taxon>
        <taxon>Dioscorea</taxon>
    </lineage>
</organism>
<evidence type="ECO:0000313" key="3">
    <source>
        <dbReference type="Proteomes" id="UP001085076"/>
    </source>
</evidence>
<proteinExistence type="predicted"/>
<dbReference type="SUPFAM" id="SSF101473">
    <property type="entry name" value="DhaL-like"/>
    <property type="match status" value="1"/>
</dbReference>
<evidence type="ECO:0000259" key="1">
    <source>
        <dbReference type="Pfam" id="PF04782"/>
    </source>
</evidence>
<reference evidence="2" key="2">
    <citation type="journal article" date="2022" name="Hortic Res">
        <title>The genome of Dioscorea zingiberensis sheds light on the biosynthesis, origin and evolution of the medicinally important diosgenin saponins.</title>
        <authorList>
            <person name="Li Y."/>
            <person name="Tan C."/>
            <person name="Li Z."/>
            <person name="Guo J."/>
            <person name="Li S."/>
            <person name="Chen X."/>
            <person name="Wang C."/>
            <person name="Dai X."/>
            <person name="Yang H."/>
            <person name="Song W."/>
            <person name="Hou L."/>
            <person name="Xu J."/>
            <person name="Tong Z."/>
            <person name="Xu A."/>
            <person name="Yuan X."/>
            <person name="Wang W."/>
            <person name="Yang Q."/>
            <person name="Chen L."/>
            <person name="Sun Z."/>
            <person name="Wang K."/>
            <person name="Pan B."/>
            <person name="Chen J."/>
            <person name="Bao Y."/>
            <person name="Liu F."/>
            <person name="Qi X."/>
            <person name="Gang D.R."/>
            <person name="Wen J."/>
            <person name="Li J."/>
        </authorList>
    </citation>
    <scope>NUCLEOTIDE SEQUENCE</scope>
    <source>
        <strain evidence="2">Dzin_1.0</strain>
    </source>
</reference>
<evidence type="ECO:0000313" key="2">
    <source>
        <dbReference type="EMBL" id="KAJ0967667.1"/>
    </source>
</evidence>
<gene>
    <name evidence="2" type="ORF">J5N97_024584</name>
</gene>
<dbReference type="InterPro" id="IPR036117">
    <property type="entry name" value="DhaL_dom_sf"/>
</dbReference>
<dbReference type="OrthoDB" id="694308at2759"/>
<keyword evidence="3" id="KW-1185">Reference proteome</keyword>
<dbReference type="AlphaFoldDB" id="A0A9D5H913"/>
<feature type="domain" description="DUF632" evidence="1">
    <location>
        <begin position="530"/>
        <end position="733"/>
    </location>
</feature>
<dbReference type="PANTHER" id="PTHR31170:SF25">
    <property type="entry name" value="BNAA09G04570D PROTEIN"/>
    <property type="match status" value="1"/>
</dbReference>
<comment type="caution">
    <text evidence="2">The sequence shown here is derived from an EMBL/GenBank/DDBJ whole genome shotgun (WGS) entry which is preliminary data.</text>
</comment>
<name>A0A9D5H913_9LILI</name>
<dbReference type="GO" id="GO:0004371">
    <property type="term" value="F:glycerone kinase activity"/>
    <property type="evidence" value="ECO:0007669"/>
    <property type="project" value="InterPro"/>
</dbReference>
<protein>
    <recommendedName>
        <fullName evidence="1">DUF632 domain-containing protein</fullName>
    </recommendedName>
</protein>
<sequence>MQDMRIDLGRNLARSMMTELENTNKNGKAVAGHIPCVPANLRNVDNMAYEPKIISLGPYHHGKPSLQIMEDHKNRYIFEIINYWAASSSSNEKMIRLETIFNLVISEESKLRSLYTLPPNSVCDDFIKTMVLDSCFVLRFLIKCCMTAERKSDPLFEVGNILPLLRGDLLLLENQLPFYILEQLYYLIPKPITLQPFPTLKEIAFTFCTLKLSTDSVALDRLQPYHLLHLFNLILLPRPRAPSILLPKPRGLSTLNAPCTIPSAVKLRDVGIKISPKESDNLLDISYDSGKLEIPRLKIMDVTIPLFKNLIAFEQCSSTAGYHFTTYSRFWNLLVNRIEDVEILQEHGVLVNMLGNNEDVLKFFNEIFIQVVLDDKDHYLAQAFLDIEAYSQTRWKKQYAEFKQKYHSGQWEFNQPQELNEQERIMESAILAAANGIIDLRDKLNYWDDKVGDGVYGSNMYRGAMAILEDMKKWKLINLVLFRYAILCKAAYASLKGSSDITPEQWARALETSITAFSKYGRAEAGDASGVIRREYDAKCRLLRHQESRGESQYKIDKTRAKVKDLHSRVKVSIQRIDSISKKIEELRDTELQPQLEELIEGIAQMWERMLDCHKHQCSIISSASNIGSTKISSRSESYRQSAGLLTFELNSLCSSFIKWISVHKSYLEAINGWLHKCVFPLRHKASRGRKNLEFSPRRDRAPPIFVTCRDWLKMLTDLPTSEVERAIKNLSAISTDFLPHQEKVHGNRKLLFSLSKKAGKYEELVEDRNATSADSYLDLNRFQSGLADFLYQLKAYAESSVQNYGALQMSIEAARDAYERD</sequence>
<dbReference type="PANTHER" id="PTHR31170">
    <property type="entry name" value="BNAC04G53230D PROTEIN"/>
    <property type="match status" value="1"/>
</dbReference>
<dbReference type="EMBL" id="JAGGNH010000007">
    <property type="protein sequence ID" value="KAJ0967667.1"/>
    <property type="molecule type" value="Genomic_DNA"/>
</dbReference>
<dbReference type="Proteomes" id="UP001085076">
    <property type="component" value="Miscellaneous, Linkage group lg07"/>
</dbReference>
<dbReference type="InterPro" id="IPR006867">
    <property type="entry name" value="DUF632"/>
</dbReference>
<dbReference type="GO" id="GO:0006071">
    <property type="term" value="P:glycerol metabolic process"/>
    <property type="evidence" value="ECO:0007669"/>
    <property type="project" value="InterPro"/>
</dbReference>
<reference evidence="2" key="1">
    <citation type="submission" date="2021-03" db="EMBL/GenBank/DDBJ databases">
        <authorList>
            <person name="Li Z."/>
            <person name="Yang C."/>
        </authorList>
    </citation>
    <scope>NUCLEOTIDE SEQUENCE</scope>
    <source>
        <strain evidence="2">Dzin_1.0</strain>
        <tissue evidence="2">Leaf</tissue>
    </source>
</reference>
<accession>A0A9D5H913</accession>